<dbReference type="GO" id="GO:0043565">
    <property type="term" value="F:sequence-specific DNA binding"/>
    <property type="evidence" value="ECO:0007669"/>
    <property type="project" value="TreeGrafter"/>
</dbReference>
<dbReference type="Gene3D" id="4.10.240.10">
    <property type="entry name" value="Zn(2)-C6 fungal-type DNA-binding domain"/>
    <property type="match status" value="1"/>
</dbReference>
<organism evidence="10 11">
    <name type="scientific">Glonium stellatum</name>
    <dbReference type="NCBI Taxonomy" id="574774"/>
    <lineage>
        <taxon>Eukaryota</taxon>
        <taxon>Fungi</taxon>
        <taxon>Dikarya</taxon>
        <taxon>Ascomycota</taxon>
        <taxon>Pezizomycotina</taxon>
        <taxon>Dothideomycetes</taxon>
        <taxon>Pleosporomycetidae</taxon>
        <taxon>Gloniales</taxon>
        <taxon>Gloniaceae</taxon>
        <taxon>Glonium</taxon>
    </lineage>
</organism>
<dbReference type="AlphaFoldDB" id="A0A8E2EW44"/>
<evidence type="ECO:0000256" key="4">
    <source>
        <dbReference type="ARBA" id="ARBA00023015"/>
    </source>
</evidence>
<protein>
    <recommendedName>
        <fullName evidence="9">Zn(2)-C6 fungal-type domain-containing protein</fullName>
    </recommendedName>
</protein>
<dbReference type="EMBL" id="KV750161">
    <property type="protein sequence ID" value="OCL05971.1"/>
    <property type="molecule type" value="Genomic_DNA"/>
</dbReference>
<keyword evidence="6" id="KW-0804">Transcription</keyword>
<dbReference type="GO" id="GO:0045944">
    <property type="term" value="P:positive regulation of transcription by RNA polymerase II"/>
    <property type="evidence" value="ECO:0007669"/>
    <property type="project" value="TreeGrafter"/>
</dbReference>
<dbReference type="CDD" id="cd00067">
    <property type="entry name" value="GAL4"/>
    <property type="match status" value="1"/>
</dbReference>
<feature type="compositionally biased region" description="Low complexity" evidence="8">
    <location>
        <begin position="601"/>
        <end position="615"/>
    </location>
</feature>
<dbReference type="CDD" id="cd14723">
    <property type="entry name" value="ZIP_Ppr1"/>
    <property type="match status" value="1"/>
</dbReference>
<dbReference type="GO" id="GO:0005634">
    <property type="term" value="C:nucleus"/>
    <property type="evidence" value="ECO:0007669"/>
    <property type="project" value="UniProtKB-SubCell"/>
</dbReference>
<dbReference type="Pfam" id="PF04082">
    <property type="entry name" value="Fungal_trans"/>
    <property type="match status" value="1"/>
</dbReference>
<dbReference type="GO" id="GO:0008270">
    <property type="term" value="F:zinc ion binding"/>
    <property type="evidence" value="ECO:0007669"/>
    <property type="project" value="InterPro"/>
</dbReference>
<dbReference type="InterPro" id="IPR036864">
    <property type="entry name" value="Zn2-C6_fun-type_DNA-bd_sf"/>
</dbReference>
<keyword evidence="2" id="KW-0479">Metal-binding</keyword>
<evidence type="ECO:0000313" key="10">
    <source>
        <dbReference type="EMBL" id="OCL05971.1"/>
    </source>
</evidence>
<feature type="compositionally biased region" description="Polar residues" evidence="8">
    <location>
        <begin position="649"/>
        <end position="667"/>
    </location>
</feature>
<dbReference type="PANTHER" id="PTHR47782">
    <property type="entry name" value="ZN(II)2CYS6 TRANSCRIPTION FACTOR (EUROFUNG)-RELATED"/>
    <property type="match status" value="1"/>
</dbReference>
<keyword evidence="3" id="KW-0862">Zinc</keyword>
<feature type="compositionally biased region" description="Polar residues" evidence="8">
    <location>
        <begin position="674"/>
        <end position="685"/>
    </location>
</feature>
<keyword evidence="4" id="KW-0805">Transcription regulation</keyword>
<evidence type="ECO:0000256" key="1">
    <source>
        <dbReference type="ARBA" id="ARBA00004123"/>
    </source>
</evidence>
<comment type="subcellular location">
    <subcellularLocation>
        <location evidence="1">Nucleus</location>
    </subcellularLocation>
</comment>
<dbReference type="CDD" id="cd12148">
    <property type="entry name" value="fungal_TF_MHR"/>
    <property type="match status" value="1"/>
</dbReference>
<evidence type="ECO:0000256" key="7">
    <source>
        <dbReference type="ARBA" id="ARBA00023242"/>
    </source>
</evidence>
<dbReference type="GO" id="GO:0006351">
    <property type="term" value="P:DNA-templated transcription"/>
    <property type="evidence" value="ECO:0007669"/>
    <property type="project" value="InterPro"/>
</dbReference>
<evidence type="ECO:0000256" key="3">
    <source>
        <dbReference type="ARBA" id="ARBA00022833"/>
    </source>
</evidence>
<sequence>MAEAVDPAAQRSRPSTHIKREGSVRANEEANSPRIAHTLTACCRCRTRKTRCDPGLPRCGPCERTNSHCEYYDPTKATKIPRNYVVHLQHKVRDLEKQLADLERDDIEPDPEDVMRGAAAVRIQESDESKFLGPSSGIAITRLVMQLAKQFTDSKSISDIVPDSRARLIKERFAQEEAKPTSKIYPLISYVAAEELPNRDLTNLLVQLFNLKVNPMYPMFHEPTFAQDVEDVYNGSADPYQNFSLRMVIAISLQKMDTQYAGLADSYYLAALKFLEGSIKPMNLKTLQCFCLIAGYSLLTPTRTAVYYIIGLAVRLTQALGLHEEKTIIRGPGGTRADPLEIDMRRRLFWSVLTMEFGLAHSLGRSSIFATREAHIDVGFFELVDDQYITREGILQAPQGSLKKWIAIHFFKMRLLQLEIRRKLYQKKRPEPKDDQDPWFHQMEAKLIAWRDTSPEVDGGSGLNKVWFIGRYNTMVVFLFRPSPQVPRPSLRAAAQCFEACQYNIHMQRKQIETRAVDLTWIFTQSIFMAINTILWTLSYSEIRRMHSREDVEQHLSVALEAIQLASERWPGVASAHELYRNLIFACMKIYDKDGDIPISAGSPSESASVTSSVADGINRSRTTSPATVSTTSLNTPPERTQPPFGYISPQQPVFTSHPSAGSIYQSSPPPQGHYSTQPSPSQAPRQPVIDTSPKYQSDPILHMNYDPASQFNPLPATFSDLPNWNPNFSLPQQETYSMPPVSHALTSPIYNESYAASNGYPITDYLYPPSWSMDARTIGLNQAQQVELMQRLELNETAKIEAMIQQSNAIFSPQVQNY</sequence>
<gene>
    <name evidence="10" type="ORF">AOQ84DRAFT_86637</name>
</gene>
<keyword evidence="7" id="KW-0539">Nucleus</keyword>
<accession>A0A8E2EW44</accession>
<feature type="region of interest" description="Disordered" evidence="8">
    <location>
        <begin position="601"/>
        <end position="699"/>
    </location>
</feature>
<dbReference type="GO" id="GO:0000981">
    <property type="term" value="F:DNA-binding transcription factor activity, RNA polymerase II-specific"/>
    <property type="evidence" value="ECO:0007669"/>
    <property type="project" value="InterPro"/>
</dbReference>
<dbReference type="PROSITE" id="PS00463">
    <property type="entry name" value="ZN2_CY6_FUNGAL_1"/>
    <property type="match status" value="1"/>
</dbReference>
<dbReference type="InterPro" id="IPR001138">
    <property type="entry name" value="Zn2Cys6_DnaBD"/>
</dbReference>
<dbReference type="Proteomes" id="UP000250140">
    <property type="component" value="Unassembled WGS sequence"/>
</dbReference>
<evidence type="ECO:0000256" key="8">
    <source>
        <dbReference type="SAM" id="MobiDB-lite"/>
    </source>
</evidence>
<dbReference type="PROSITE" id="PS50048">
    <property type="entry name" value="ZN2_CY6_FUNGAL_2"/>
    <property type="match status" value="1"/>
</dbReference>
<dbReference type="OrthoDB" id="5416384at2759"/>
<evidence type="ECO:0000313" key="11">
    <source>
        <dbReference type="Proteomes" id="UP000250140"/>
    </source>
</evidence>
<keyword evidence="5" id="KW-0238">DNA-binding</keyword>
<dbReference type="SUPFAM" id="SSF57701">
    <property type="entry name" value="Zn2/Cys6 DNA-binding domain"/>
    <property type="match status" value="1"/>
</dbReference>
<feature type="compositionally biased region" description="Polar residues" evidence="8">
    <location>
        <begin position="620"/>
        <end position="639"/>
    </location>
</feature>
<proteinExistence type="predicted"/>
<feature type="domain" description="Zn(2)-C6 fungal-type" evidence="9">
    <location>
        <begin position="41"/>
        <end position="71"/>
    </location>
</feature>
<dbReference type="PANTHER" id="PTHR47782:SF8">
    <property type="entry name" value="ZN(II)2CYS6 TRANSCRIPTION FACTOR (EUROFUNG)"/>
    <property type="match status" value="1"/>
</dbReference>
<name>A0A8E2EW44_9PEZI</name>
<evidence type="ECO:0000256" key="5">
    <source>
        <dbReference type="ARBA" id="ARBA00023125"/>
    </source>
</evidence>
<evidence type="ECO:0000259" key="9">
    <source>
        <dbReference type="PROSITE" id="PS50048"/>
    </source>
</evidence>
<feature type="region of interest" description="Disordered" evidence="8">
    <location>
        <begin position="1"/>
        <end position="31"/>
    </location>
</feature>
<dbReference type="InterPro" id="IPR052202">
    <property type="entry name" value="Yeast_MetPath_Reg"/>
</dbReference>
<keyword evidence="11" id="KW-1185">Reference proteome</keyword>
<dbReference type="SMART" id="SM00066">
    <property type="entry name" value="GAL4"/>
    <property type="match status" value="1"/>
</dbReference>
<feature type="compositionally biased region" description="Basic and acidic residues" evidence="8">
    <location>
        <begin position="18"/>
        <end position="28"/>
    </location>
</feature>
<reference evidence="10 11" key="1">
    <citation type="journal article" date="2016" name="Nat. Commun.">
        <title>Ectomycorrhizal ecology is imprinted in the genome of the dominant symbiotic fungus Cenococcum geophilum.</title>
        <authorList>
            <consortium name="DOE Joint Genome Institute"/>
            <person name="Peter M."/>
            <person name="Kohler A."/>
            <person name="Ohm R.A."/>
            <person name="Kuo A."/>
            <person name="Krutzmann J."/>
            <person name="Morin E."/>
            <person name="Arend M."/>
            <person name="Barry K.W."/>
            <person name="Binder M."/>
            <person name="Choi C."/>
            <person name="Clum A."/>
            <person name="Copeland A."/>
            <person name="Grisel N."/>
            <person name="Haridas S."/>
            <person name="Kipfer T."/>
            <person name="LaButti K."/>
            <person name="Lindquist E."/>
            <person name="Lipzen A."/>
            <person name="Maire R."/>
            <person name="Meier B."/>
            <person name="Mihaltcheva S."/>
            <person name="Molinier V."/>
            <person name="Murat C."/>
            <person name="Poggeler S."/>
            <person name="Quandt C.A."/>
            <person name="Sperisen C."/>
            <person name="Tritt A."/>
            <person name="Tisserant E."/>
            <person name="Crous P.W."/>
            <person name="Henrissat B."/>
            <person name="Nehls U."/>
            <person name="Egli S."/>
            <person name="Spatafora J.W."/>
            <person name="Grigoriev I.V."/>
            <person name="Martin F.M."/>
        </authorList>
    </citation>
    <scope>NUCLEOTIDE SEQUENCE [LARGE SCALE GENOMIC DNA]</scope>
    <source>
        <strain evidence="10 11">CBS 207.34</strain>
    </source>
</reference>
<evidence type="ECO:0000256" key="2">
    <source>
        <dbReference type="ARBA" id="ARBA00022723"/>
    </source>
</evidence>
<dbReference type="SMART" id="SM00906">
    <property type="entry name" value="Fungal_trans"/>
    <property type="match status" value="1"/>
</dbReference>
<dbReference type="Pfam" id="PF00172">
    <property type="entry name" value="Zn_clus"/>
    <property type="match status" value="1"/>
</dbReference>
<evidence type="ECO:0000256" key="6">
    <source>
        <dbReference type="ARBA" id="ARBA00023163"/>
    </source>
</evidence>
<dbReference type="InterPro" id="IPR007219">
    <property type="entry name" value="XnlR_reg_dom"/>
</dbReference>